<reference evidence="1" key="1">
    <citation type="journal article" date="2023" name="GigaByte">
        <title>Genome assembly of the bearded iris, Iris pallida Lam.</title>
        <authorList>
            <person name="Bruccoleri R.E."/>
            <person name="Oakeley E.J."/>
            <person name="Faust A.M.E."/>
            <person name="Altorfer M."/>
            <person name="Dessus-Babus S."/>
            <person name="Burckhardt D."/>
            <person name="Oertli M."/>
            <person name="Naumann U."/>
            <person name="Petersen F."/>
            <person name="Wong J."/>
        </authorList>
    </citation>
    <scope>NUCLEOTIDE SEQUENCE</scope>
    <source>
        <strain evidence="1">GSM-AAB239-AS_SAM_17_03QT</strain>
    </source>
</reference>
<evidence type="ECO:0000313" key="2">
    <source>
        <dbReference type="EMBL" id="KAJ6851305.1"/>
    </source>
</evidence>
<evidence type="ECO:0000313" key="3">
    <source>
        <dbReference type="Proteomes" id="UP001140949"/>
    </source>
</evidence>
<dbReference type="Proteomes" id="UP001140949">
    <property type="component" value="Unassembled WGS sequence"/>
</dbReference>
<protein>
    <submittedName>
        <fullName evidence="1">Uncharacterized protein</fullName>
    </submittedName>
</protein>
<gene>
    <name evidence="2" type="ORF">M6B38_261635</name>
    <name evidence="1" type="ORF">M6B38_384795</name>
</gene>
<keyword evidence="3" id="KW-1185">Reference proteome</keyword>
<dbReference type="EMBL" id="JANAVB010002393">
    <property type="protein sequence ID" value="KAJ6851305.1"/>
    <property type="molecule type" value="Genomic_DNA"/>
</dbReference>
<sequence length="48" mass="5621">MNVIFTSRWRRRNEKATEHAQHVYVGGFSPSAMSRTWLSLVHFSSILE</sequence>
<proteinExistence type="predicted"/>
<dbReference type="EMBL" id="JANAVB010023420">
    <property type="protein sequence ID" value="KAJ6823199.1"/>
    <property type="molecule type" value="Genomic_DNA"/>
</dbReference>
<accession>A0AAX6G3D2</accession>
<name>A0AAX6G3D2_IRIPA</name>
<dbReference type="AlphaFoldDB" id="A0AAX6G3D2"/>
<organism evidence="1 3">
    <name type="scientific">Iris pallida</name>
    <name type="common">Sweet iris</name>
    <dbReference type="NCBI Taxonomy" id="29817"/>
    <lineage>
        <taxon>Eukaryota</taxon>
        <taxon>Viridiplantae</taxon>
        <taxon>Streptophyta</taxon>
        <taxon>Embryophyta</taxon>
        <taxon>Tracheophyta</taxon>
        <taxon>Spermatophyta</taxon>
        <taxon>Magnoliopsida</taxon>
        <taxon>Liliopsida</taxon>
        <taxon>Asparagales</taxon>
        <taxon>Iridaceae</taxon>
        <taxon>Iridoideae</taxon>
        <taxon>Irideae</taxon>
        <taxon>Iris</taxon>
    </lineage>
</organism>
<reference evidence="1" key="2">
    <citation type="submission" date="2023-04" db="EMBL/GenBank/DDBJ databases">
        <authorList>
            <person name="Bruccoleri R.E."/>
            <person name="Oakeley E.J."/>
            <person name="Faust A.-M."/>
            <person name="Dessus-Babus S."/>
            <person name="Altorfer M."/>
            <person name="Burckhardt D."/>
            <person name="Oertli M."/>
            <person name="Naumann U."/>
            <person name="Petersen F."/>
            <person name="Wong J."/>
        </authorList>
    </citation>
    <scope>NUCLEOTIDE SEQUENCE</scope>
    <source>
        <strain evidence="1">GSM-AAB239-AS_SAM_17_03QT</strain>
        <tissue evidence="1">Leaf</tissue>
    </source>
</reference>
<comment type="caution">
    <text evidence="1">The sequence shown here is derived from an EMBL/GenBank/DDBJ whole genome shotgun (WGS) entry which is preliminary data.</text>
</comment>
<evidence type="ECO:0000313" key="1">
    <source>
        <dbReference type="EMBL" id="KAJ6823199.1"/>
    </source>
</evidence>